<dbReference type="AlphaFoldDB" id="A0A2S3U727"/>
<dbReference type="EC" id="2.8.1.7" evidence="3"/>
<proteinExistence type="predicted"/>
<dbReference type="EMBL" id="NKCZ01000087">
    <property type="protein sequence ID" value="POD85981.1"/>
    <property type="molecule type" value="Genomic_DNA"/>
</dbReference>
<dbReference type="Gene3D" id="3.40.640.10">
    <property type="entry name" value="Type I PLP-dependent aspartate aminotransferase-like (Major domain)"/>
    <property type="match status" value="1"/>
</dbReference>
<protein>
    <submittedName>
        <fullName evidence="3">Cysteine desulfurase</fullName>
        <ecNumber evidence="3">2.8.1.7</ecNumber>
    </submittedName>
</protein>
<accession>A0A2S3U727</accession>
<dbReference type="SUPFAM" id="SSF53383">
    <property type="entry name" value="PLP-dependent transferases"/>
    <property type="match status" value="1"/>
</dbReference>
<dbReference type="InterPro" id="IPR015421">
    <property type="entry name" value="PyrdxlP-dep_Trfase_major"/>
</dbReference>
<evidence type="ECO:0000313" key="4">
    <source>
        <dbReference type="Proteomes" id="UP000236990"/>
    </source>
</evidence>
<dbReference type="PANTHER" id="PTHR11601">
    <property type="entry name" value="CYSTEINE DESULFURYLASE FAMILY MEMBER"/>
    <property type="match status" value="1"/>
</dbReference>
<organism evidence="3 4">
    <name type="scientific">Lactiplantibacillus plantarum subsp. plantarum</name>
    <dbReference type="NCBI Taxonomy" id="337330"/>
    <lineage>
        <taxon>Bacteria</taxon>
        <taxon>Bacillati</taxon>
        <taxon>Bacillota</taxon>
        <taxon>Bacilli</taxon>
        <taxon>Lactobacillales</taxon>
        <taxon>Lactobacillaceae</taxon>
        <taxon>Lactiplantibacillus</taxon>
    </lineage>
</organism>
<reference evidence="3 4" key="1">
    <citation type="submission" date="2017-06" db="EMBL/GenBank/DDBJ databases">
        <title>Genome sequence of Lactobacillus plantarum subsp. plantarum strain SRCM101258.</title>
        <authorList>
            <person name="Cho S.H."/>
        </authorList>
    </citation>
    <scope>NUCLEOTIDE SEQUENCE [LARGE SCALE GENOMIC DNA]</scope>
    <source>
        <strain evidence="3 4">SRCM101258</strain>
    </source>
</reference>
<dbReference type="Proteomes" id="UP000236990">
    <property type="component" value="Unassembled WGS sequence"/>
</dbReference>
<dbReference type="PANTHER" id="PTHR11601:SF34">
    <property type="entry name" value="CYSTEINE DESULFURASE"/>
    <property type="match status" value="1"/>
</dbReference>
<evidence type="ECO:0000256" key="2">
    <source>
        <dbReference type="ARBA" id="ARBA00050776"/>
    </source>
</evidence>
<keyword evidence="3" id="KW-0808">Transferase</keyword>
<evidence type="ECO:0000313" key="3">
    <source>
        <dbReference type="EMBL" id="POD85981.1"/>
    </source>
</evidence>
<dbReference type="InterPro" id="IPR015424">
    <property type="entry name" value="PyrdxlP-dep_Trfase"/>
</dbReference>
<evidence type="ECO:0000256" key="1">
    <source>
        <dbReference type="ARBA" id="ARBA00001933"/>
    </source>
</evidence>
<name>A0A2S3U727_LACPN</name>
<comment type="caution">
    <text evidence="3">The sequence shown here is derived from an EMBL/GenBank/DDBJ whole genome shotgun (WGS) entry which is preliminary data.</text>
</comment>
<dbReference type="GO" id="GO:0031071">
    <property type="term" value="F:cysteine desulfurase activity"/>
    <property type="evidence" value="ECO:0007669"/>
    <property type="project" value="UniProtKB-EC"/>
</dbReference>
<gene>
    <name evidence="3" type="ORF">S101258_01123</name>
</gene>
<sequence length="57" mass="6174">MRLAGVGFIYARNGRKLAPLMNGGGQESNWRSGTENLPAIAGMAKALRLLLTDEMVR</sequence>
<comment type="cofactor">
    <cofactor evidence="1">
        <name>pyridoxal 5'-phosphate</name>
        <dbReference type="ChEBI" id="CHEBI:597326"/>
    </cofactor>
</comment>
<comment type="catalytic activity">
    <reaction evidence="2">
        <text>(sulfur carrier)-H + L-cysteine = (sulfur carrier)-SH + L-alanine</text>
        <dbReference type="Rhea" id="RHEA:43892"/>
        <dbReference type="Rhea" id="RHEA-COMP:14737"/>
        <dbReference type="Rhea" id="RHEA-COMP:14739"/>
        <dbReference type="ChEBI" id="CHEBI:29917"/>
        <dbReference type="ChEBI" id="CHEBI:35235"/>
        <dbReference type="ChEBI" id="CHEBI:57972"/>
        <dbReference type="ChEBI" id="CHEBI:64428"/>
        <dbReference type="EC" id="2.8.1.7"/>
    </reaction>
</comment>